<reference evidence="1 2" key="1">
    <citation type="submission" date="2017-07" db="EMBL/GenBank/DDBJ databases">
        <title>Genome Sequence of Antarctobacter heliothermus Strain SMS3 Isolated from a culture of the Diatom Skeletonema marinoi.</title>
        <authorList>
            <person name="Topel M."/>
            <person name="Pinder M.I.M."/>
            <person name="Johansson O.N."/>
            <person name="Kourtchenko O."/>
            <person name="Godhe A."/>
            <person name="Clarke A.K."/>
        </authorList>
    </citation>
    <scope>NUCLEOTIDE SEQUENCE [LARGE SCALE GENOMIC DNA]</scope>
    <source>
        <strain evidence="1 2">SMS3</strain>
        <plasmid evidence="2">Plasmid psms3-2</plasmid>
    </source>
</reference>
<keyword evidence="2" id="KW-1185">Reference proteome</keyword>
<dbReference type="AlphaFoldDB" id="A0A222ECD4"/>
<sequence length="52" mass="5786">MEGSLSLPYSAFDKDQRVTHAAITENKNLSAVLEFIKEEQDKAPPKKPRAGK</sequence>
<name>A0A222ECD4_9RHOB</name>
<keyword evidence="1" id="KW-0614">Plasmid</keyword>
<organism evidence="1 2">
    <name type="scientific">Antarctobacter heliothermus</name>
    <dbReference type="NCBI Taxonomy" id="74033"/>
    <lineage>
        <taxon>Bacteria</taxon>
        <taxon>Pseudomonadati</taxon>
        <taxon>Pseudomonadota</taxon>
        <taxon>Alphaproteobacteria</taxon>
        <taxon>Rhodobacterales</taxon>
        <taxon>Roseobacteraceae</taxon>
        <taxon>Antarctobacter</taxon>
    </lineage>
</organism>
<dbReference type="EMBL" id="CP022542">
    <property type="protein sequence ID" value="ASP23621.1"/>
    <property type="molecule type" value="Genomic_DNA"/>
</dbReference>
<evidence type="ECO:0000313" key="2">
    <source>
        <dbReference type="Proteomes" id="UP000203589"/>
    </source>
</evidence>
<proteinExistence type="predicted"/>
<gene>
    <name evidence="1" type="ORF">ANTHELSMS3_04723</name>
</gene>
<protein>
    <submittedName>
        <fullName evidence="1">Transposase</fullName>
    </submittedName>
</protein>
<accession>A0A222ECD4</accession>
<dbReference type="Proteomes" id="UP000203589">
    <property type="component" value="Plasmid pSMS3-2"/>
</dbReference>
<evidence type="ECO:0000313" key="1">
    <source>
        <dbReference type="EMBL" id="ASP23621.1"/>
    </source>
</evidence>
<dbReference type="KEGG" id="aht:ANTHELSMS3_04723"/>
<geneLocation type="plasmid" evidence="2">
    <name>psms3-2</name>
</geneLocation>